<organism evidence="2 3">
    <name type="scientific">Oleiphilus messinensis</name>
    <dbReference type="NCBI Taxonomy" id="141451"/>
    <lineage>
        <taxon>Bacteria</taxon>
        <taxon>Pseudomonadati</taxon>
        <taxon>Pseudomonadota</taxon>
        <taxon>Gammaproteobacteria</taxon>
        <taxon>Oceanospirillales</taxon>
        <taxon>Oleiphilaceae</taxon>
        <taxon>Oleiphilus</taxon>
    </lineage>
</organism>
<evidence type="ECO:0000313" key="3">
    <source>
        <dbReference type="Proteomes" id="UP000196027"/>
    </source>
</evidence>
<reference evidence="2 3" key="1">
    <citation type="submission" date="2017-05" db="EMBL/GenBank/DDBJ databases">
        <title>Genomic insights into alkan degradation activity of Oleiphilus messinensis.</title>
        <authorList>
            <person name="Kozyavkin S.A."/>
            <person name="Slesarev A.I."/>
            <person name="Golyshin P.N."/>
            <person name="Korzhenkov A."/>
            <person name="Golyshina O.N."/>
            <person name="Toshchakov S.V."/>
        </authorList>
    </citation>
    <scope>NUCLEOTIDE SEQUENCE [LARGE SCALE GENOMIC DNA]</scope>
    <source>
        <strain evidence="2 3">ME102</strain>
    </source>
</reference>
<name>A0A1Y0IAJ9_9GAMM</name>
<dbReference type="OrthoDB" id="5771277at2"/>
<dbReference type="AlphaFoldDB" id="A0A1Y0IAJ9"/>
<dbReference type="Pfam" id="PF11604">
    <property type="entry name" value="CusF_Ec"/>
    <property type="match status" value="1"/>
</dbReference>
<keyword evidence="1" id="KW-0732">Signal</keyword>
<proteinExistence type="predicted"/>
<evidence type="ECO:0000313" key="2">
    <source>
        <dbReference type="EMBL" id="ARU56776.1"/>
    </source>
</evidence>
<dbReference type="RefSeq" id="WP_087461736.1">
    <property type="nucleotide sequence ID" value="NZ_CP021425.1"/>
</dbReference>
<dbReference type="EMBL" id="CP021425">
    <property type="protein sequence ID" value="ARU56776.1"/>
    <property type="molecule type" value="Genomic_DNA"/>
</dbReference>
<feature type="signal peptide" evidence="1">
    <location>
        <begin position="1"/>
        <end position="27"/>
    </location>
</feature>
<dbReference type="Gene3D" id="2.40.50.320">
    <property type="entry name" value="Copper binding periplasmic protein CusF"/>
    <property type="match status" value="1"/>
</dbReference>
<feature type="chain" id="PRO_5013118547" evidence="1">
    <location>
        <begin position="28"/>
        <end position="132"/>
    </location>
</feature>
<keyword evidence="3" id="KW-1185">Reference proteome</keyword>
<protein>
    <submittedName>
        <fullName evidence="2">Periplasmic copper-binding protein</fullName>
    </submittedName>
</protein>
<dbReference type="KEGG" id="ome:OLMES_2726"/>
<dbReference type="Proteomes" id="UP000196027">
    <property type="component" value="Chromosome"/>
</dbReference>
<dbReference type="InterPro" id="IPR021647">
    <property type="entry name" value="CusF_Ec"/>
</dbReference>
<dbReference type="InterPro" id="IPR042230">
    <property type="entry name" value="CusF_sf"/>
</dbReference>
<evidence type="ECO:0000256" key="1">
    <source>
        <dbReference type="SAM" id="SignalP"/>
    </source>
</evidence>
<sequence>MNAKKTVNKLSAFVIAGAMLIPLAAVADGSAGHMHGHGNTMNDEGHMMSQEQMGEHMRVVMGDGRINKIMNDRHMLNISHEPMPELNWPKMRMNFKADQSVKLDGLNPGDQVTFTLEVDSDNNYLIKKIEKK</sequence>
<gene>
    <name evidence="2" type="ORF">OLMES_2726</name>
</gene>
<accession>A0A1Y0IAJ9</accession>